<sequence>MTRLAFVNGLMLAFETIRSHKLRAFLTVLGVIIGTGTIIGVSAILAGFDANMTGVLRSFGPNSIIVFKFPVGFRVGNLSPEERTRKNLTYENAVHLRERCKAVDDVSAMLFPPNGILNVKYMGNEMYDVNLFGVEEGYSRGSGQVDIHLGRFFTDEESHRRSNVAVIGADVEKGLFSNLDPIGKTILVAGHEFTVIGTMLRPAASFFGDTDSRILLPYGAMQKMYPNARENAIVVTASNGMLPQALDEVRTILRIDRRVPYDKPDNFALSTAEQMVSDFHQITAMTFLVMAVLSSIGLLVGGIGVMNIMLVSVTERTFEIGIRKAIGAKKADILIQFLIEAAALTGLGGIIGIIFGWLISLISRLVFPSLPASVPLWAAVTGIVMSVGVGLFFGIWPANKAARLDPVVALRYE</sequence>
<dbReference type="STRING" id="234267.Acid_3807"/>
<dbReference type="InParanoid" id="Q01ZY8"/>
<feature type="transmembrane region" description="Helical" evidence="7">
    <location>
        <begin position="287"/>
        <end position="313"/>
    </location>
</feature>
<organism evidence="10">
    <name type="scientific">Solibacter usitatus (strain Ellin6076)</name>
    <dbReference type="NCBI Taxonomy" id="234267"/>
    <lineage>
        <taxon>Bacteria</taxon>
        <taxon>Pseudomonadati</taxon>
        <taxon>Acidobacteriota</taxon>
        <taxon>Terriglobia</taxon>
        <taxon>Bryobacterales</taxon>
        <taxon>Solibacteraceae</taxon>
        <taxon>Candidatus Solibacter</taxon>
    </lineage>
</organism>
<reference evidence="10" key="1">
    <citation type="submission" date="2006-10" db="EMBL/GenBank/DDBJ databases">
        <title>Complete sequence of Solibacter usitatus Ellin6076.</title>
        <authorList>
            <consortium name="US DOE Joint Genome Institute"/>
            <person name="Copeland A."/>
            <person name="Lucas S."/>
            <person name="Lapidus A."/>
            <person name="Barry K."/>
            <person name="Detter J.C."/>
            <person name="Glavina del Rio T."/>
            <person name="Hammon N."/>
            <person name="Israni S."/>
            <person name="Dalin E."/>
            <person name="Tice H."/>
            <person name="Pitluck S."/>
            <person name="Thompson L.S."/>
            <person name="Brettin T."/>
            <person name="Bruce D."/>
            <person name="Han C."/>
            <person name="Tapia R."/>
            <person name="Gilna P."/>
            <person name="Schmutz J."/>
            <person name="Larimer F."/>
            <person name="Land M."/>
            <person name="Hauser L."/>
            <person name="Kyrpides N."/>
            <person name="Mikhailova N."/>
            <person name="Janssen P.H."/>
            <person name="Kuske C.R."/>
            <person name="Richardson P."/>
        </authorList>
    </citation>
    <scope>NUCLEOTIDE SEQUENCE</scope>
    <source>
        <strain evidence="10">Ellin6076</strain>
    </source>
</reference>
<dbReference type="EMBL" id="CP000473">
    <property type="protein sequence ID" value="ABJ84777.1"/>
    <property type="molecule type" value="Genomic_DNA"/>
</dbReference>
<dbReference type="InterPro" id="IPR003838">
    <property type="entry name" value="ABC3_permease_C"/>
</dbReference>
<dbReference type="InterPro" id="IPR050250">
    <property type="entry name" value="Macrolide_Exporter_MacB"/>
</dbReference>
<dbReference type="PANTHER" id="PTHR30572">
    <property type="entry name" value="MEMBRANE COMPONENT OF TRANSPORTER-RELATED"/>
    <property type="match status" value="1"/>
</dbReference>
<feature type="domain" description="MacB-like periplasmic core" evidence="9">
    <location>
        <begin position="25"/>
        <end position="249"/>
    </location>
</feature>
<evidence type="ECO:0008006" key="11">
    <source>
        <dbReference type="Google" id="ProtNLM"/>
    </source>
</evidence>
<evidence type="ECO:0000256" key="1">
    <source>
        <dbReference type="ARBA" id="ARBA00004651"/>
    </source>
</evidence>
<dbReference type="PANTHER" id="PTHR30572:SF4">
    <property type="entry name" value="ABC TRANSPORTER PERMEASE YTRF"/>
    <property type="match status" value="1"/>
</dbReference>
<feature type="transmembrane region" description="Helical" evidence="7">
    <location>
        <begin position="24"/>
        <end position="48"/>
    </location>
</feature>
<dbReference type="AlphaFoldDB" id="Q01ZY8"/>
<name>Q01ZY8_SOLUE</name>
<dbReference type="GO" id="GO:0005886">
    <property type="term" value="C:plasma membrane"/>
    <property type="evidence" value="ECO:0007669"/>
    <property type="project" value="UniProtKB-SubCell"/>
</dbReference>
<feature type="transmembrane region" description="Helical" evidence="7">
    <location>
        <begin position="334"/>
        <end position="362"/>
    </location>
</feature>
<evidence type="ECO:0000256" key="6">
    <source>
        <dbReference type="ARBA" id="ARBA00038076"/>
    </source>
</evidence>
<dbReference type="Pfam" id="PF12704">
    <property type="entry name" value="MacB_PCD"/>
    <property type="match status" value="1"/>
</dbReference>
<evidence type="ECO:0000256" key="4">
    <source>
        <dbReference type="ARBA" id="ARBA00022989"/>
    </source>
</evidence>
<feature type="transmembrane region" description="Helical" evidence="7">
    <location>
        <begin position="374"/>
        <end position="396"/>
    </location>
</feature>
<keyword evidence="5 7" id="KW-0472">Membrane</keyword>
<keyword evidence="3 7" id="KW-0812">Transmembrane</keyword>
<gene>
    <name evidence="10" type="ordered locus">Acid_3807</name>
</gene>
<dbReference type="HOGENOM" id="CLU_000604_8_0_0"/>
<keyword evidence="4 7" id="KW-1133">Transmembrane helix</keyword>
<dbReference type="KEGG" id="sus:Acid_3807"/>
<evidence type="ECO:0000313" key="10">
    <source>
        <dbReference type="EMBL" id="ABJ84777.1"/>
    </source>
</evidence>
<protein>
    <recommendedName>
        <fullName evidence="11">Multidrug ABC transporter substrate-binding protein</fullName>
    </recommendedName>
</protein>
<evidence type="ECO:0000259" key="9">
    <source>
        <dbReference type="Pfam" id="PF12704"/>
    </source>
</evidence>
<accession>Q01ZY8</accession>
<dbReference type="GO" id="GO:0022857">
    <property type="term" value="F:transmembrane transporter activity"/>
    <property type="evidence" value="ECO:0007669"/>
    <property type="project" value="TreeGrafter"/>
</dbReference>
<feature type="domain" description="ABC3 transporter permease C-terminal" evidence="8">
    <location>
        <begin position="292"/>
        <end position="406"/>
    </location>
</feature>
<comment type="subcellular location">
    <subcellularLocation>
        <location evidence="1">Cell membrane</location>
        <topology evidence="1">Multi-pass membrane protein</topology>
    </subcellularLocation>
</comment>
<dbReference type="OrthoDB" id="9770099at2"/>
<dbReference type="eggNOG" id="COG0577">
    <property type="taxonomic scope" value="Bacteria"/>
</dbReference>
<dbReference type="InterPro" id="IPR025857">
    <property type="entry name" value="MacB_PCD"/>
</dbReference>
<evidence type="ECO:0000256" key="2">
    <source>
        <dbReference type="ARBA" id="ARBA00022475"/>
    </source>
</evidence>
<evidence type="ECO:0000259" key="8">
    <source>
        <dbReference type="Pfam" id="PF02687"/>
    </source>
</evidence>
<proteinExistence type="inferred from homology"/>
<keyword evidence="2" id="KW-1003">Cell membrane</keyword>
<evidence type="ECO:0000256" key="3">
    <source>
        <dbReference type="ARBA" id="ARBA00022692"/>
    </source>
</evidence>
<comment type="similarity">
    <text evidence="6">Belongs to the ABC-4 integral membrane protein family.</text>
</comment>
<evidence type="ECO:0000256" key="5">
    <source>
        <dbReference type="ARBA" id="ARBA00023136"/>
    </source>
</evidence>
<dbReference type="Pfam" id="PF02687">
    <property type="entry name" value="FtsX"/>
    <property type="match status" value="1"/>
</dbReference>
<evidence type="ECO:0000256" key="7">
    <source>
        <dbReference type="SAM" id="Phobius"/>
    </source>
</evidence>